<feature type="transmembrane region" description="Helical" evidence="1">
    <location>
        <begin position="12"/>
        <end position="33"/>
    </location>
</feature>
<name>A0ABT8F762_9BACT</name>
<evidence type="ECO:0008006" key="4">
    <source>
        <dbReference type="Google" id="ProtNLM"/>
    </source>
</evidence>
<accession>A0ABT8F762</accession>
<evidence type="ECO:0000313" key="2">
    <source>
        <dbReference type="EMBL" id="MDN4166074.1"/>
    </source>
</evidence>
<dbReference type="EMBL" id="JAUHJS010000005">
    <property type="protein sequence ID" value="MDN4166074.1"/>
    <property type="molecule type" value="Genomic_DNA"/>
</dbReference>
<keyword evidence="3" id="KW-1185">Reference proteome</keyword>
<reference evidence="2" key="1">
    <citation type="submission" date="2023-06" db="EMBL/GenBank/DDBJ databases">
        <title>Cytophagales bacterium Strain LB-30, isolated from soil.</title>
        <authorList>
            <person name="Liu B."/>
        </authorList>
    </citation>
    <scope>NUCLEOTIDE SEQUENCE</scope>
    <source>
        <strain evidence="2">LB-30</strain>
    </source>
</reference>
<evidence type="ECO:0000256" key="1">
    <source>
        <dbReference type="SAM" id="Phobius"/>
    </source>
</evidence>
<feature type="transmembrane region" description="Helical" evidence="1">
    <location>
        <begin position="39"/>
        <end position="61"/>
    </location>
</feature>
<keyword evidence="1" id="KW-1133">Transmembrane helix</keyword>
<gene>
    <name evidence="2" type="ORF">QWY31_11210</name>
</gene>
<sequence>MIQSKPLYNTSFALFLFFVMVTGSFFYMLHALLANPQFFVAKLVLTPLLLVIALFALGKLLKQMVTIRAKNKSLEIYSPITRQLQQIPFEAILGWEESSVKTGKGEFKEIKILYQPKKVLKFSNKETSQYKALATHLLKHLAKKKVG</sequence>
<dbReference type="Proteomes" id="UP001168552">
    <property type="component" value="Unassembled WGS sequence"/>
</dbReference>
<evidence type="ECO:0000313" key="3">
    <source>
        <dbReference type="Proteomes" id="UP001168552"/>
    </source>
</evidence>
<comment type="caution">
    <text evidence="2">The sequence shown here is derived from an EMBL/GenBank/DDBJ whole genome shotgun (WGS) entry which is preliminary data.</text>
</comment>
<keyword evidence="1" id="KW-0472">Membrane</keyword>
<organism evidence="2 3">
    <name type="scientific">Shiella aurantiaca</name>
    <dbReference type="NCBI Taxonomy" id="3058365"/>
    <lineage>
        <taxon>Bacteria</taxon>
        <taxon>Pseudomonadati</taxon>
        <taxon>Bacteroidota</taxon>
        <taxon>Cytophagia</taxon>
        <taxon>Cytophagales</taxon>
        <taxon>Shiellaceae</taxon>
        <taxon>Shiella</taxon>
    </lineage>
</organism>
<keyword evidence="1" id="KW-0812">Transmembrane</keyword>
<protein>
    <recommendedName>
        <fullName evidence="4">PH domain-containing protein</fullName>
    </recommendedName>
</protein>
<proteinExistence type="predicted"/>
<dbReference type="RefSeq" id="WP_320004608.1">
    <property type="nucleotide sequence ID" value="NZ_JAUHJS010000005.1"/>
</dbReference>